<dbReference type="SUPFAM" id="SSF52540">
    <property type="entry name" value="P-loop containing nucleoside triphosphate hydrolases"/>
    <property type="match status" value="1"/>
</dbReference>
<proteinExistence type="predicted"/>
<keyword evidence="3" id="KW-1185">Reference proteome</keyword>
<evidence type="ECO:0000313" key="2">
    <source>
        <dbReference type="EMBL" id="CAK1238453.1"/>
    </source>
</evidence>
<organism evidence="2 3">
    <name type="scientific">Fructobacillus cardui</name>
    <dbReference type="NCBI Taxonomy" id="2893170"/>
    <lineage>
        <taxon>Bacteria</taxon>
        <taxon>Bacillati</taxon>
        <taxon>Bacillota</taxon>
        <taxon>Bacilli</taxon>
        <taxon>Lactobacillales</taxon>
        <taxon>Lactobacillaceae</taxon>
        <taxon>Fructobacillus</taxon>
    </lineage>
</organism>
<evidence type="ECO:0000259" key="1">
    <source>
        <dbReference type="Pfam" id="PF09848"/>
    </source>
</evidence>
<dbReference type="Proteomes" id="UP001314200">
    <property type="component" value="Unassembled WGS sequence"/>
</dbReference>
<reference evidence="2 3" key="1">
    <citation type="submission" date="2023-10" db="EMBL/GenBank/DDBJ databases">
        <authorList>
            <person name="Botero Cardona J."/>
        </authorList>
    </citation>
    <scope>NUCLEOTIDE SEQUENCE [LARGE SCALE GENOMIC DNA]</scope>
    <source>
        <strain evidence="2 3">R-82641</strain>
    </source>
</reference>
<name>A0ABN9YV50_9LACO</name>
<evidence type="ECO:0000313" key="3">
    <source>
        <dbReference type="Proteomes" id="UP001314200"/>
    </source>
</evidence>
<dbReference type="Pfam" id="PF09848">
    <property type="entry name" value="SLFN-g3_helicase"/>
    <property type="match status" value="1"/>
</dbReference>
<protein>
    <submittedName>
        <fullName evidence="2">DUF2075 family (BH3996)</fullName>
    </submittedName>
</protein>
<feature type="domain" description="Schlafen group 3-like DNA/RNA helicase" evidence="1">
    <location>
        <begin position="47"/>
        <end position="394"/>
    </location>
</feature>
<dbReference type="InterPro" id="IPR027417">
    <property type="entry name" value="P-loop_NTPase"/>
</dbReference>
<dbReference type="RefSeq" id="WP_338347872.1">
    <property type="nucleotide sequence ID" value="NZ_CAUZLY010000005.1"/>
</dbReference>
<dbReference type="InterPro" id="IPR018647">
    <property type="entry name" value="SLFN_3-like_DNA/RNA_helicase"/>
</dbReference>
<dbReference type="EMBL" id="CAUZLY010000005">
    <property type="protein sequence ID" value="CAK1238453.1"/>
    <property type="molecule type" value="Genomic_DNA"/>
</dbReference>
<accession>A0ABN9YV50</accession>
<gene>
    <name evidence="2" type="ORF">R82641_BJNNKPBH_00641</name>
</gene>
<sequence>MYNQIIEKLENDNLKPFDIDHLSADQSGIFADLQGYISEGLKTPGHHVAVIEGAAGTGKSVLLTKLFKNIRRGMKDPDSPYQGLKTVFTVNHPELLKVYQEMGARYRDLYKKDYVRPTSLINSALKTDSHYDVVLIDEGHLLLSKREPYIRFFQDNQLTEIIKLAKVVVVVFDFQQVIQGKMFWNEKLLNQVLTPYDHRIFPMNFQYRMEANASVSTWIDNFVTGKLSPLPADQGDYDLGIFERADALFETIKARNQQGGLARVLATTGFQRRADGAHHVVLDGFDLPWDEFDAQVKTWPNRPESINQVGSIYTVQGFDLNYAGVLLSPAFEYDVKTDRMIVNPTKVTHKEIYKKNPNLTDADAIAQAKTDFMYNALNILAKRGKKGLYLKAADPDLNNRLLELQAQAK</sequence>
<comment type="caution">
    <text evidence="2">The sequence shown here is derived from an EMBL/GenBank/DDBJ whole genome shotgun (WGS) entry which is preliminary data.</text>
</comment>